<evidence type="ECO:0000256" key="1">
    <source>
        <dbReference type="SAM" id="Phobius"/>
    </source>
</evidence>
<gene>
    <name evidence="2" type="ORF">AMD00_22600</name>
</gene>
<dbReference type="Proteomes" id="UP000036867">
    <property type="component" value="Unassembled WGS sequence"/>
</dbReference>
<dbReference type="AlphaFoldDB" id="A0A0M0L5T0"/>
<keyword evidence="1" id="KW-0472">Membrane</keyword>
<dbReference type="Pfam" id="PF13129">
    <property type="entry name" value="DUF3953"/>
    <property type="match status" value="1"/>
</dbReference>
<evidence type="ECO:0008006" key="4">
    <source>
        <dbReference type="Google" id="ProtNLM"/>
    </source>
</evidence>
<dbReference type="EMBL" id="LILB01000019">
    <property type="protein sequence ID" value="KOO46003.1"/>
    <property type="molecule type" value="Genomic_DNA"/>
</dbReference>
<feature type="transmembrane region" description="Helical" evidence="1">
    <location>
        <begin position="56"/>
        <end position="73"/>
    </location>
</feature>
<dbReference type="InterPro" id="IPR025018">
    <property type="entry name" value="DUF3953"/>
</dbReference>
<sequence>MKIIKILLALVVIAISAYGLITKDSLYGPISSLLLGIFIAIIGIEEFKNKGKNSWGMFFIPVSLLVIVVALFSF</sequence>
<dbReference type="STRING" id="263475.AMD00_22600"/>
<dbReference type="GeneID" id="301138893"/>
<name>A0A0M0L5T0_9BACL</name>
<keyword evidence="1" id="KW-0812">Transmembrane</keyword>
<feature type="transmembrane region" description="Helical" evidence="1">
    <location>
        <begin position="27"/>
        <end position="44"/>
    </location>
</feature>
<comment type="caution">
    <text evidence="2">The sequence shown here is derived from an EMBL/GenBank/DDBJ whole genome shotgun (WGS) entry which is preliminary data.</text>
</comment>
<accession>A0A0M0L5T0</accession>
<evidence type="ECO:0000313" key="3">
    <source>
        <dbReference type="Proteomes" id="UP000036867"/>
    </source>
</evidence>
<reference evidence="3" key="1">
    <citation type="submission" date="2015-08" db="EMBL/GenBank/DDBJ databases">
        <title>Fjat-10028 dsm 16317.</title>
        <authorList>
            <person name="Liu B."/>
            <person name="Wang J."/>
            <person name="Zhu Y."/>
            <person name="Liu G."/>
            <person name="Chen Q."/>
            <person name="Chen Z."/>
            <person name="Lan J."/>
            <person name="Che J."/>
            <person name="Ge C."/>
            <person name="Shi H."/>
            <person name="Pan Z."/>
            <person name="Liu X."/>
        </authorList>
    </citation>
    <scope>NUCLEOTIDE SEQUENCE [LARGE SCALE GENOMIC DNA]</scope>
    <source>
        <strain evidence="3">DSM 16317</strain>
    </source>
</reference>
<protein>
    <recommendedName>
        <fullName evidence="4">DUF3953 domain-containing protein</fullName>
    </recommendedName>
</protein>
<keyword evidence="1" id="KW-1133">Transmembrane helix</keyword>
<proteinExistence type="predicted"/>
<evidence type="ECO:0000313" key="2">
    <source>
        <dbReference type="EMBL" id="KOO46003.1"/>
    </source>
</evidence>
<keyword evidence="3" id="KW-1185">Reference proteome</keyword>
<dbReference type="RefSeq" id="WP_053419252.1">
    <property type="nucleotide sequence ID" value="NZ_LILB01000019.1"/>
</dbReference>
<organism evidence="2 3">
    <name type="scientific">Viridibacillus arvi</name>
    <dbReference type="NCBI Taxonomy" id="263475"/>
    <lineage>
        <taxon>Bacteria</taxon>
        <taxon>Bacillati</taxon>
        <taxon>Bacillota</taxon>
        <taxon>Bacilli</taxon>
        <taxon>Bacillales</taxon>
        <taxon>Caryophanaceae</taxon>
        <taxon>Viridibacillus</taxon>
    </lineage>
</organism>